<sequence>MAAVSITSSLAAQPALRTDRLQLVQLGPDHLDATLASLEDADAMRLTGTRGAFTRDQVREHLRRLPGADDRADFAILDEAGAYLGEVVLNDLAEEDRAMNYRIALAGPAVRGRGYGTEAGRAVVAWAFDDVGLHRISLDVFSVNPGAQRSYEKIGFQVEGRARHTLLWDGAWVDSVLMGMLATDPRP</sequence>
<dbReference type="SUPFAM" id="SSF55729">
    <property type="entry name" value="Acyl-CoA N-acyltransferases (Nat)"/>
    <property type="match status" value="1"/>
</dbReference>
<protein>
    <submittedName>
        <fullName evidence="2">GNAT family N-acetyltransferase</fullName>
    </submittedName>
</protein>
<feature type="domain" description="N-acetyltransferase" evidence="1">
    <location>
        <begin position="33"/>
        <end position="183"/>
    </location>
</feature>
<dbReference type="PANTHER" id="PTHR43792">
    <property type="entry name" value="GNAT FAMILY, PUTATIVE (AFU_ORTHOLOGUE AFUA_3G00765)-RELATED-RELATED"/>
    <property type="match status" value="1"/>
</dbReference>
<dbReference type="PROSITE" id="PS51186">
    <property type="entry name" value="GNAT"/>
    <property type="match status" value="1"/>
</dbReference>
<proteinExistence type="predicted"/>
<keyword evidence="2" id="KW-0808">Transferase</keyword>
<dbReference type="Gene3D" id="3.40.630.30">
    <property type="match status" value="1"/>
</dbReference>
<dbReference type="InterPro" id="IPR051531">
    <property type="entry name" value="N-acetyltransferase"/>
</dbReference>
<dbReference type="GO" id="GO:0016747">
    <property type="term" value="F:acyltransferase activity, transferring groups other than amino-acyl groups"/>
    <property type="evidence" value="ECO:0007669"/>
    <property type="project" value="InterPro"/>
</dbReference>
<dbReference type="AlphaFoldDB" id="A0A7Z8K2J1"/>
<dbReference type="InterPro" id="IPR016181">
    <property type="entry name" value="Acyl_CoA_acyltransferase"/>
</dbReference>
<reference evidence="2 3" key="1">
    <citation type="submission" date="2019-05" db="EMBL/GenBank/DDBJ databases">
        <title>Genome sequence of Cellulomonas hominis strain CS1.</title>
        <authorList>
            <person name="Belmont J."/>
            <person name="Maclea K.S."/>
        </authorList>
    </citation>
    <scope>NUCLEOTIDE SEQUENCE [LARGE SCALE GENOMIC DNA]</scope>
    <source>
        <strain evidence="2 3">CS1</strain>
    </source>
</reference>
<evidence type="ECO:0000313" key="3">
    <source>
        <dbReference type="Proteomes" id="UP000308121"/>
    </source>
</evidence>
<comment type="caution">
    <text evidence="2">The sequence shown here is derived from an EMBL/GenBank/DDBJ whole genome shotgun (WGS) entry which is preliminary data.</text>
</comment>
<organism evidence="2 3">
    <name type="scientific">Cellulomonas hominis</name>
    <dbReference type="NCBI Taxonomy" id="156981"/>
    <lineage>
        <taxon>Bacteria</taxon>
        <taxon>Bacillati</taxon>
        <taxon>Actinomycetota</taxon>
        <taxon>Actinomycetes</taxon>
        <taxon>Micrococcales</taxon>
        <taxon>Cellulomonadaceae</taxon>
        <taxon>Cellulomonas</taxon>
    </lineage>
</organism>
<dbReference type="Pfam" id="PF13302">
    <property type="entry name" value="Acetyltransf_3"/>
    <property type="match status" value="1"/>
</dbReference>
<dbReference type="InterPro" id="IPR000182">
    <property type="entry name" value="GNAT_dom"/>
</dbReference>
<name>A0A7Z8K2J1_9CELL</name>
<gene>
    <name evidence="2" type="ORF">FA014_05475</name>
</gene>
<dbReference type="OrthoDB" id="9814648at2"/>
<dbReference type="EMBL" id="SZYE01000025">
    <property type="protein sequence ID" value="TKR25016.1"/>
    <property type="molecule type" value="Genomic_DNA"/>
</dbReference>
<evidence type="ECO:0000313" key="2">
    <source>
        <dbReference type="EMBL" id="TKR25016.1"/>
    </source>
</evidence>
<dbReference type="Proteomes" id="UP000308121">
    <property type="component" value="Unassembled WGS sequence"/>
</dbReference>
<accession>A0A7Z8K2J1</accession>
<evidence type="ECO:0000259" key="1">
    <source>
        <dbReference type="PROSITE" id="PS51186"/>
    </source>
</evidence>